<accession>A0A852V445</accession>
<organism evidence="2 3">
    <name type="scientific">Streptosporangium sandarakinum</name>
    <dbReference type="NCBI Taxonomy" id="1260955"/>
    <lineage>
        <taxon>Bacteria</taxon>
        <taxon>Bacillati</taxon>
        <taxon>Actinomycetota</taxon>
        <taxon>Actinomycetes</taxon>
        <taxon>Streptosporangiales</taxon>
        <taxon>Streptosporangiaceae</taxon>
        <taxon>Streptosporangium</taxon>
    </lineage>
</organism>
<comment type="caution">
    <text evidence="2">The sequence shown here is derived from an EMBL/GenBank/DDBJ whole genome shotgun (WGS) entry which is preliminary data.</text>
</comment>
<evidence type="ECO:0000313" key="2">
    <source>
        <dbReference type="EMBL" id="NYF44597.1"/>
    </source>
</evidence>
<dbReference type="RefSeq" id="WP_179829041.1">
    <property type="nucleotide sequence ID" value="NZ_JACCCO010000004.1"/>
</dbReference>
<evidence type="ECO:0000313" key="3">
    <source>
        <dbReference type="Proteomes" id="UP000576393"/>
    </source>
</evidence>
<keyword evidence="3" id="KW-1185">Reference proteome</keyword>
<feature type="compositionally biased region" description="Gly residues" evidence="1">
    <location>
        <begin position="43"/>
        <end position="52"/>
    </location>
</feature>
<sequence>MTDPVIVRVTEQRTIIRLTTRPTTVRVGVPGLQGPPGPAGERGPAGPGGGGFHTHHQDVPAKEWAIPHDLGRRPAVAVEDVDGHEIDANVFCPDTATVIVTLGAATAGRAHLS</sequence>
<name>A0A852V445_9ACTN</name>
<feature type="region of interest" description="Disordered" evidence="1">
    <location>
        <begin position="26"/>
        <end position="56"/>
    </location>
</feature>
<protein>
    <submittedName>
        <fullName evidence="2">Uncharacterized protein</fullName>
    </submittedName>
</protein>
<gene>
    <name evidence="2" type="ORF">HDA43_006839</name>
</gene>
<proteinExistence type="predicted"/>
<evidence type="ECO:0000256" key="1">
    <source>
        <dbReference type="SAM" id="MobiDB-lite"/>
    </source>
</evidence>
<reference evidence="2 3" key="1">
    <citation type="submission" date="2020-07" db="EMBL/GenBank/DDBJ databases">
        <title>Sequencing the genomes of 1000 actinobacteria strains.</title>
        <authorList>
            <person name="Klenk H.-P."/>
        </authorList>
    </citation>
    <scope>NUCLEOTIDE SEQUENCE [LARGE SCALE GENOMIC DNA]</scope>
    <source>
        <strain evidence="2 3">DSM 45763</strain>
    </source>
</reference>
<dbReference type="Proteomes" id="UP000576393">
    <property type="component" value="Unassembled WGS sequence"/>
</dbReference>
<dbReference type="AlphaFoldDB" id="A0A852V445"/>
<dbReference type="EMBL" id="JACCCO010000004">
    <property type="protein sequence ID" value="NYF44597.1"/>
    <property type="molecule type" value="Genomic_DNA"/>
</dbReference>